<dbReference type="RefSeq" id="WP_227308410.1">
    <property type="nucleotide sequence ID" value="NZ_JAESVA010000005.1"/>
</dbReference>
<feature type="chain" id="PRO_5037776111" evidence="2">
    <location>
        <begin position="39"/>
        <end position="448"/>
    </location>
</feature>
<feature type="region of interest" description="Disordered" evidence="1">
    <location>
        <begin position="90"/>
        <end position="119"/>
    </location>
</feature>
<feature type="signal peptide" evidence="2">
    <location>
        <begin position="1"/>
        <end position="38"/>
    </location>
</feature>
<evidence type="ECO:0000313" key="4">
    <source>
        <dbReference type="Proteomes" id="UP000721844"/>
    </source>
</evidence>
<name>A0A964E4R1_9PROT</name>
<dbReference type="Proteomes" id="UP000721844">
    <property type="component" value="Unassembled WGS sequence"/>
</dbReference>
<evidence type="ECO:0000256" key="1">
    <source>
        <dbReference type="SAM" id="MobiDB-lite"/>
    </source>
</evidence>
<keyword evidence="2" id="KW-0732">Signal</keyword>
<proteinExistence type="predicted"/>
<reference evidence="3 4" key="1">
    <citation type="journal article" date="2021" name="Microorganisms">
        <title>Acidisoma silvae sp. nov. and Acidisomacellulosilytica sp. nov., Two Acidophilic Bacteria Isolated from Decaying Wood, Hydrolyzing Cellulose and Producing Poly-3-hydroxybutyrate.</title>
        <authorList>
            <person name="Mieszkin S."/>
            <person name="Pouder E."/>
            <person name="Uroz S."/>
            <person name="Simon-Colin C."/>
            <person name="Alain K."/>
        </authorList>
    </citation>
    <scope>NUCLEOTIDE SEQUENCE [LARGE SCALE GENOMIC DNA]</scope>
    <source>
        <strain evidence="3 4">HW T5.17</strain>
    </source>
</reference>
<dbReference type="InterPro" id="IPR018759">
    <property type="entry name" value="BBP2_2"/>
</dbReference>
<protein>
    <submittedName>
        <fullName evidence="3">Outer membrane beta-barrel protein</fullName>
    </submittedName>
</protein>
<evidence type="ECO:0000256" key="2">
    <source>
        <dbReference type="SAM" id="SignalP"/>
    </source>
</evidence>
<accession>A0A964E4R1</accession>
<organism evidence="3 4">
    <name type="scientific">Acidisoma cellulosilyticum</name>
    <dbReference type="NCBI Taxonomy" id="2802395"/>
    <lineage>
        <taxon>Bacteria</taxon>
        <taxon>Pseudomonadati</taxon>
        <taxon>Pseudomonadota</taxon>
        <taxon>Alphaproteobacteria</taxon>
        <taxon>Acetobacterales</taxon>
        <taxon>Acidocellaceae</taxon>
        <taxon>Acidisoma</taxon>
    </lineage>
</organism>
<keyword evidence="4" id="KW-1185">Reference proteome</keyword>
<evidence type="ECO:0000313" key="3">
    <source>
        <dbReference type="EMBL" id="MCB8881746.1"/>
    </source>
</evidence>
<sequence>MIEFLSPSSSRGFFTAPRAWMLPLLGTGLVAWAMPAQAQTTADAYFPTGTYGYDQDLGVTVLTRARPEYDEQGIRFGGFTVRPQLDQSLFDNTNVNGTAGGGSGSWGSETSGSVTGQSDWSRNSLQATMGFDHLSYFQLPNDDYTNWNIGIGGGYTIAGGQLKASYSHSTYNQLGTQIGMASSDQPSLNVTDTGEISYDFNLGRVTITPSIDFSAYRFGDITTNGQRSSQTYLNRDVVAGGLVTRYELTGGTGLLLVARGSGSNYIDQTDGQVNNDSTSGMVLAGLDYQSENVWRYSFLVGVETTSFAASQYGTYTVPVLSGQLVWTPTPVLTLIGNLSRSVEDTDVTGNAGYVQTQGKLVGDYELMRNVLLEGRVSLQHVSYLQGGTQMSETVGGGVTWLLNRKMQLSLNDDFTNQNAPSSGTVVSTGQLSGAYTQNILMLTLQFAF</sequence>
<comment type="caution">
    <text evidence="3">The sequence shown here is derived from an EMBL/GenBank/DDBJ whole genome shotgun (WGS) entry which is preliminary data.</text>
</comment>
<feature type="compositionally biased region" description="Low complexity" evidence="1">
    <location>
        <begin position="106"/>
        <end position="116"/>
    </location>
</feature>
<gene>
    <name evidence="3" type="ORF">ACELLULO517_15970</name>
</gene>
<dbReference type="AlphaFoldDB" id="A0A964E4R1"/>
<dbReference type="Pfam" id="PF10082">
    <property type="entry name" value="BBP2_2"/>
    <property type="match status" value="1"/>
</dbReference>
<dbReference type="EMBL" id="JAESVA010000005">
    <property type="protein sequence ID" value="MCB8881746.1"/>
    <property type="molecule type" value="Genomic_DNA"/>
</dbReference>